<dbReference type="RefSeq" id="WP_269422537.1">
    <property type="nucleotide sequence ID" value="NZ_JAPWGY010000002.1"/>
</dbReference>
<dbReference type="Proteomes" id="UP001069802">
    <property type="component" value="Unassembled WGS sequence"/>
</dbReference>
<reference evidence="1" key="1">
    <citation type="submission" date="2022-12" db="EMBL/GenBank/DDBJ databases">
        <title>Bacterial isolates from different developmental stages of Nematostella vectensis.</title>
        <authorList>
            <person name="Fraune S."/>
        </authorList>
    </citation>
    <scope>NUCLEOTIDE SEQUENCE</scope>
    <source>
        <strain evidence="1">G21630-S1</strain>
    </source>
</reference>
<protein>
    <recommendedName>
        <fullName evidence="3">Lipoprotein</fullName>
    </recommendedName>
</protein>
<accession>A0ABT4LGU5</accession>
<name>A0ABT4LGU5_9PROT</name>
<comment type="caution">
    <text evidence="1">The sequence shown here is derived from an EMBL/GenBank/DDBJ whole genome shotgun (WGS) entry which is preliminary data.</text>
</comment>
<evidence type="ECO:0000313" key="1">
    <source>
        <dbReference type="EMBL" id="MCZ4280328.1"/>
    </source>
</evidence>
<gene>
    <name evidence="1" type="ORF">O4H49_06040</name>
</gene>
<evidence type="ECO:0000313" key="2">
    <source>
        <dbReference type="Proteomes" id="UP001069802"/>
    </source>
</evidence>
<organism evidence="1 2">
    <name type="scientific">Kiloniella laminariae</name>
    <dbReference type="NCBI Taxonomy" id="454162"/>
    <lineage>
        <taxon>Bacteria</taxon>
        <taxon>Pseudomonadati</taxon>
        <taxon>Pseudomonadota</taxon>
        <taxon>Alphaproteobacteria</taxon>
        <taxon>Rhodospirillales</taxon>
        <taxon>Kiloniellaceae</taxon>
        <taxon>Kiloniella</taxon>
    </lineage>
</organism>
<proteinExistence type="predicted"/>
<keyword evidence="2" id="KW-1185">Reference proteome</keyword>
<evidence type="ECO:0008006" key="3">
    <source>
        <dbReference type="Google" id="ProtNLM"/>
    </source>
</evidence>
<sequence length="236" mass="25379">MRIVEFCTPFYFAVHPAFNLSFPDKYLPRLLPIMKKSFLVPLVAFLLSSCVTQNSGQNTSVSKLSCDGLIASGSRLESDISKLNKAVRCAPSELKDGTQAAVLKASGKMKPSFSPDDLTPYAHRLSVTIGKLEAPSSVFSANISEMAQGYAEEFGGKVLSVGEKISHPSGYLESATLLAIERSAHNIQIACVVAIRTKDNQGFLTICRDAGLEGDTVAADAVIQEIIRLDVPAIRL</sequence>
<dbReference type="EMBL" id="JAPWGY010000002">
    <property type="protein sequence ID" value="MCZ4280328.1"/>
    <property type="molecule type" value="Genomic_DNA"/>
</dbReference>